<sequence length="303" mass="36377">MNSKLKIQINKFINTVYLLFLFRFIVLFSNGYSDKTTRWMIQINLIICVVLFFLIFFKTKRYNLYIITRITAILIFGLKYSTFNNRNIEANISTIKIYVSFLILSMLLFGYQRYIKRKKYWKILLLFISFFSIKPFVEYYYHYYSNPKNVIYEMEITNIKDTKEMLEIISKLPLINIVRYEDKNGRVIAFPNTDLTRTGFTLQTNMKKENESMILVSTETYISYESADKLADEIKKYLTLIGKSKEKVRLHIVTLKSREFPIKIYEIQYGQIKEIFKLKNIRESEDVFEIIFLIPSIFIGQRY</sequence>
<protein>
    <submittedName>
        <fullName evidence="2">Uncharacterized protein</fullName>
    </submittedName>
</protein>
<reference evidence="2 3" key="1">
    <citation type="submission" date="2019-07" db="EMBL/GenBank/DDBJ databases">
        <title>Complete Genome Sequence of Leptotrichia trevisanii Strain JMUB3870.</title>
        <authorList>
            <person name="Watanabe S."/>
            <person name="Cui L."/>
        </authorList>
    </citation>
    <scope>NUCLEOTIDE SEQUENCE [LARGE SCALE GENOMIC DNA]</scope>
    <source>
        <strain evidence="2 3">JMUB3870</strain>
    </source>
</reference>
<keyword evidence="3" id="KW-1185">Reference proteome</keyword>
<keyword evidence="1" id="KW-0472">Membrane</keyword>
<evidence type="ECO:0000313" key="3">
    <source>
        <dbReference type="Proteomes" id="UP000422644"/>
    </source>
</evidence>
<feature type="transmembrane region" description="Helical" evidence="1">
    <location>
        <begin position="12"/>
        <end position="33"/>
    </location>
</feature>
<name>A0A510JZC5_9FUSO</name>
<proteinExistence type="predicted"/>
<organism evidence="2 3">
    <name type="scientific">Leptotrichia trevisanii</name>
    <dbReference type="NCBI Taxonomy" id="109328"/>
    <lineage>
        <taxon>Bacteria</taxon>
        <taxon>Fusobacteriati</taxon>
        <taxon>Fusobacteriota</taxon>
        <taxon>Fusobacteriia</taxon>
        <taxon>Fusobacteriales</taxon>
        <taxon>Leptotrichiaceae</taxon>
        <taxon>Leptotrichia</taxon>
    </lineage>
</organism>
<feature type="transmembrane region" description="Helical" evidence="1">
    <location>
        <begin position="95"/>
        <end position="111"/>
    </location>
</feature>
<dbReference type="Proteomes" id="UP000422644">
    <property type="component" value="Chromosome"/>
</dbReference>
<feature type="transmembrane region" description="Helical" evidence="1">
    <location>
        <begin position="123"/>
        <end position="141"/>
    </location>
</feature>
<evidence type="ECO:0000256" key="1">
    <source>
        <dbReference type="SAM" id="Phobius"/>
    </source>
</evidence>
<keyword evidence="1" id="KW-1133">Transmembrane helix</keyword>
<feature type="transmembrane region" description="Helical" evidence="1">
    <location>
        <begin position="39"/>
        <end position="57"/>
    </location>
</feature>
<dbReference type="AlphaFoldDB" id="A0A510JZC5"/>
<accession>A0A510JZC5</accession>
<dbReference type="EMBL" id="AP019831">
    <property type="protein sequence ID" value="BBM44739.1"/>
    <property type="molecule type" value="Genomic_DNA"/>
</dbReference>
<gene>
    <name evidence="2" type="ORF">JMUB3870_0857</name>
</gene>
<keyword evidence="1" id="KW-0812">Transmembrane</keyword>
<feature type="transmembrane region" description="Helical" evidence="1">
    <location>
        <begin position="64"/>
        <end position="83"/>
    </location>
</feature>
<evidence type="ECO:0000313" key="2">
    <source>
        <dbReference type="EMBL" id="BBM44739.1"/>
    </source>
</evidence>